<evidence type="ECO:0000256" key="1">
    <source>
        <dbReference type="SAM" id="MobiDB-lite"/>
    </source>
</evidence>
<dbReference type="STRING" id="1121439.dsat_1779"/>
<feature type="compositionally biased region" description="Basic and acidic residues" evidence="1">
    <location>
        <begin position="258"/>
        <end position="267"/>
    </location>
</feature>
<dbReference type="PATRIC" id="fig|1121439.3.peg.164"/>
<name>S7THH4_9BACT</name>
<dbReference type="RefSeq" id="WP_020885665.1">
    <property type="nucleotide sequence ID" value="NZ_ATHI01000001.1"/>
</dbReference>
<comment type="caution">
    <text evidence="2">The sequence shown here is derived from an EMBL/GenBank/DDBJ whole genome shotgun (WGS) entry which is preliminary data.</text>
</comment>
<proteinExistence type="predicted"/>
<protein>
    <submittedName>
        <fullName evidence="2">Uncharacterized protein</fullName>
    </submittedName>
</protein>
<dbReference type="eggNOG" id="ENOG502Z8BQ">
    <property type="taxonomic scope" value="Bacteria"/>
</dbReference>
<feature type="region of interest" description="Disordered" evidence="1">
    <location>
        <begin position="258"/>
        <end position="279"/>
    </location>
</feature>
<evidence type="ECO:0000313" key="2">
    <source>
        <dbReference type="EMBL" id="EPR36251.1"/>
    </source>
</evidence>
<evidence type="ECO:0000313" key="3">
    <source>
        <dbReference type="Proteomes" id="UP000014975"/>
    </source>
</evidence>
<dbReference type="AlphaFoldDB" id="S7THH4"/>
<reference evidence="2 3" key="1">
    <citation type="journal article" date="2013" name="Genome Announc.">
        <title>Draft genome sequences for three mercury-methylating, sulfate-reducing bacteria.</title>
        <authorList>
            <person name="Brown S.D."/>
            <person name="Hurt R.A.Jr."/>
            <person name="Gilmour C.C."/>
            <person name="Elias D.A."/>
        </authorList>
    </citation>
    <scope>NUCLEOTIDE SEQUENCE [LARGE SCALE GENOMIC DNA]</scope>
    <source>
        <strain evidence="2 3">DSM 16529</strain>
    </source>
</reference>
<gene>
    <name evidence="2" type="ORF">dsat_1779</name>
</gene>
<organism evidence="2 3">
    <name type="scientific">Alkalidesulfovibrio alkalitolerans DSM 16529</name>
    <dbReference type="NCBI Taxonomy" id="1121439"/>
    <lineage>
        <taxon>Bacteria</taxon>
        <taxon>Pseudomonadati</taxon>
        <taxon>Thermodesulfobacteriota</taxon>
        <taxon>Desulfovibrionia</taxon>
        <taxon>Desulfovibrionales</taxon>
        <taxon>Desulfovibrionaceae</taxon>
        <taxon>Alkalidesulfovibrio</taxon>
    </lineage>
</organism>
<dbReference type="OrthoDB" id="5438497at2"/>
<dbReference type="Proteomes" id="UP000014975">
    <property type="component" value="Unassembled WGS sequence"/>
</dbReference>
<accession>S7THH4</accession>
<dbReference type="EMBL" id="ATHI01000001">
    <property type="protein sequence ID" value="EPR36251.1"/>
    <property type="molecule type" value="Genomic_DNA"/>
</dbReference>
<keyword evidence="3" id="KW-1185">Reference proteome</keyword>
<sequence length="804" mass="86708">MGKSIILQTSFNGGELSPLLQGRVDQERYASGCERLVNFCLWPHGAAHRRPGTRFVAACGNEDSASRLIPFEVASDTAYVLEFFADAEGGGRMRVFAGGMIGGGPVLDGEEVCEIATPYGSAQTIRALRYCQSADVMYLAHPDHPPHKLARHGHTDWRLTEVDFRPGIAAPATLSAARQGQAGQTEYAYVVTAVRDEIGEESLPSPEAVVADGNATLSAANHVRLDWEAVEGAREFNVYRKVNGVFGWIGKAEGTRFEDKGETKPDVGDTPPKARNPFDGPGKYPSCVQFFEQRLFFAASRDEPQKLWGSQSANYENFNISTPLKDDDAVTYGVAADRINAVVWMLPAQKKLLFGTVGGEWTLGGAGGDPLSPLSVETARETAHGSAPIPPVTIGSTVLFVQRPGNVVREFAYSLDVDGYAATDVSILSEHILGERAIVDWAYQQAPCSTVWAVRDDGELLALTYLREHKVVGWSRHETQGAVESVAVIPGAVEDEVWLAVRRTDAQGQTRRFVERLAPVFRGEHAEQAFFVDAGLSCSAWNEDQARTLTLSAADWTPGGEAVLLAVGHAPFSVQDEGRRFRLRAALPGGGMDRSAVCEVRVTCVQDESSASVRLLTAVPTALRQAATMHHARLSSFISGLEHLQGTTVQVLADGMVQPEVRVGDASSASWASREWGPGEIELQRPAAVVHAGLGYVSDLAPMRPEAPDQAGTSQGRTRRVGLVWVRLHNSLGCKVGASANALHEIMFRTSEHKMGAAVPLFSGDRRVALPGGYDASAGVLVRQDLPLPLTVLALVTELEVMER</sequence>